<dbReference type="RefSeq" id="WP_115848600.1">
    <property type="nucleotide sequence ID" value="NZ_QTUC01000001.1"/>
</dbReference>
<dbReference type="AlphaFoldDB" id="A0A3D9V1M2"/>
<keyword evidence="3" id="KW-1185">Reference proteome</keyword>
<accession>A0A3D9V1M2</accession>
<reference evidence="2 3" key="1">
    <citation type="submission" date="2018-08" db="EMBL/GenBank/DDBJ databases">
        <title>Sequencing the genomes of 1000 actinobacteria strains.</title>
        <authorList>
            <person name="Klenk H.-P."/>
        </authorList>
    </citation>
    <scope>NUCLEOTIDE SEQUENCE [LARGE SCALE GENOMIC DNA]</scope>
    <source>
        <strain evidence="2 3">DSM 22891</strain>
    </source>
</reference>
<protein>
    <submittedName>
        <fullName evidence="2">Uncharacterized protein</fullName>
    </submittedName>
</protein>
<keyword evidence="1" id="KW-1133">Transmembrane helix</keyword>
<keyword evidence="1" id="KW-0812">Transmembrane</keyword>
<organism evidence="2 3">
    <name type="scientific">Thermasporomyces composti</name>
    <dbReference type="NCBI Taxonomy" id="696763"/>
    <lineage>
        <taxon>Bacteria</taxon>
        <taxon>Bacillati</taxon>
        <taxon>Actinomycetota</taxon>
        <taxon>Actinomycetes</taxon>
        <taxon>Propionibacteriales</taxon>
        <taxon>Nocardioidaceae</taxon>
        <taxon>Thermasporomyces</taxon>
    </lineage>
</organism>
<feature type="transmembrane region" description="Helical" evidence="1">
    <location>
        <begin position="21"/>
        <end position="40"/>
    </location>
</feature>
<keyword evidence="1" id="KW-0472">Membrane</keyword>
<dbReference type="Proteomes" id="UP000256485">
    <property type="component" value="Unassembled WGS sequence"/>
</dbReference>
<evidence type="ECO:0000256" key="1">
    <source>
        <dbReference type="SAM" id="Phobius"/>
    </source>
</evidence>
<dbReference type="OrthoDB" id="3454650at2"/>
<dbReference type="EMBL" id="QTUC01000001">
    <property type="protein sequence ID" value="REF34683.1"/>
    <property type="molecule type" value="Genomic_DNA"/>
</dbReference>
<proteinExistence type="predicted"/>
<dbReference type="SUPFAM" id="SSF110296">
    <property type="entry name" value="Oligoxyloglucan reducing end-specific cellobiohydrolase"/>
    <property type="match status" value="1"/>
</dbReference>
<sequence>MKRKDRGAVATGAARTIGRGVAAVLGAFAFVVAIGVPAAGDWLPKPSLHWTQTPTVDKHAMLNDVAVHEGVGWAVGVDVDEERPLILRWADGRWTETPQPVSSNAVLESVAIAGPDDVWAVGENRADPSSSKPLVLHWDGRRWRTVAGPQVPAGSFGEVAIGPDGAVWAGGWANVEGTEHAVVYRYVDGTWQPLTAGLEQSINANALAILAEDDAWVGLNAGLAHYDGTRWELVDEVPSDGSHIPTALAVAGPKDIWVVGVEHSSSGELPLALHYDGVSWTRVSVAGWSGQLYDVALRGGRPLAVGERFMRMGDVVVAKPLVLEYNGSVFVGAPRPTETEGTLTAVDVSGDRVWSAGLVISDSGDFVPFVAYATS</sequence>
<comment type="caution">
    <text evidence="2">The sequence shown here is derived from an EMBL/GenBank/DDBJ whole genome shotgun (WGS) entry which is preliminary data.</text>
</comment>
<name>A0A3D9V1M2_THECX</name>
<evidence type="ECO:0000313" key="2">
    <source>
        <dbReference type="EMBL" id="REF34683.1"/>
    </source>
</evidence>
<gene>
    <name evidence="2" type="ORF">DFJ64_0045</name>
</gene>
<evidence type="ECO:0000313" key="3">
    <source>
        <dbReference type="Proteomes" id="UP000256485"/>
    </source>
</evidence>